<dbReference type="RefSeq" id="WP_151190509.1">
    <property type="nucleotide sequence ID" value="NZ_JAQEBC010000002.1"/>
</dbReference>
<gene>
    <name evidence="1" type="ORF">DW723_18215</name>
</gene>
<evidence type="ECO:0008006" key="3">
    <source>
        <dbReference type="Google" id="ProtNLM"/>
    </source>
</evidence>
<dbReference type="SUPFAM" id="SSF46785">
    <property type="entry name" value="Winged helix' DNA-binding domain"/>
    <property type="match status" value="1"/>
</dbReference>
<dbReference type="InterPro" id="IPR036388">
    <property type="entry name" value="WH-like_DNA-bd_sf"/>
</dbReference>
<name>A0A414K4R0_9FIRM</name>
<reference evidence="1 2" key="1">
    <citation type="submission" date="2018-08" db="EMBL/GenBank/DDBJ databases">
        <title>A genome reference for cultivated species of the human gut microbiota.</title>
        <authorList>
            <person name="Zou Y."/>
            <person name="Xue W."/>
            <person name="Luo G."/>
        </authorList>
    </citation>
    <scope>NUCLEOTIDE SEQUENCE [LARGE SCALE GENOMIC DNA]</scope>
    <source>
        <strain evidence="1 2">AM27-32LB</strain>
    </source>
</reference>
<evidence type="ECO:0000313" key="2">
    <source>
        <dbReference type="Proteomes" id="UP000283928"/>
    </source>
</evidence>
<dbReference type="Gene3D" id="1.10.10.10">
    <property type="entry name" value="Winged helix-like DNA-binding domain superfamily/Winged helix DNA-binding domain"/>
    <property type="match status" value="1"/>
</dbReference>
<dbReference type="AlphaFoldDB" id="A0A414K4R0"/>
<dbReference type="InterPro" id="IPR036390">
    <property type="entry name" value="WH_DNA-bd_sf"/>
</dbReference>
<organism evidence="1 2">
    <name type="scientific">Blautia obeum</name>
    <dbReference type="NCBI Taxonomy" id="40520"/>
    <lineage>
        <taxon>Bacteria</taxon>
        <taxon>Bacillati</taxon>
        <taxon>Bacillota</taxon>
        <taxon>Clostridia</taxon>
        <taxon>Lachnospirales</taxon>
        <taxon>Lachnospiraceae</taxon>
        <taxon>Blautia</taxon>
    </lineage>
</organism>
<dbReference type="Proteomes" id="UP000283928">
    <property type="component" value="Unassembled WGS sequence"/>
</dbReference>
<comment type="caution">
    <text evidence="1">The sequence shown here is derived from an EMBL/GenBank/DDBJ whole genome shotgun (WGS) entry which is preliminary data.</text>
</comment>
<sequence length="87" mass="10151">MELNRKDFVYLKLLYKRKCTSFFQSLTLAEIMEVTGTAKVTTYRNLQKLCKHEYIKKACKSGLADTYMLLPKGIEVVEKEADKHVEE</sequence>
<evidence type="ECO:0000313" key="1">
    <source>
        <dbReference type="EMBL" id="RHE68063.1"/>
    </source>
</evidence>
<proteinExistence type="predicted"/>
<accession>A0A414K4R0</accession>
<dbReference type="EMBL" id="QSKO01000066">
    <property type="protein sequence ID" value="RHE68063.1"/>
    <property type="molecule type" value="Genomic_DNA"/>
</dbReference>
<protein>
    <recommendedName>
        <fullName evidence="3">HTH domain-containing protein</fullName>
    </recommendedName>
</protein>